<feature type="coiled-coil region" evidence="1">
    <location>
        <begin position="18"/>
        <end position="48"/>
    </location>
</feature>
<keyword evidence="2" id="KW-0812">Transmembrane</keyword>
<keyword evidence="2" id="KW-1133">Transmembrane helix</keyword>
<dbReference type="AlphaFoldDB" id="A0A2S9EXX3"/>
<feature type="transmembrane region" description="Helical" evidence="2">
    <location>
        <begin position="54"/>
        <end position="76"/>
    </location>
</feature>
<keyword evidence="1" id="KW-0175">Coiled coil</keyword>
<organism evidence="3 4">
    <name type="scientific">Pseudomonas poae</name>
    <dbReference type="NCBI Taxonomy" id="200451"/>
    <lineage>
        <taxon>Bacteria</taxon>
        <taxon>Pseudomonadati</taxon>
        <taxon>Pseudomonadota</taxon>
        <taxon>Gammaproteobacteria</taxon>
        <taxon>Pseudomonadales</taxon>
        <taxon>Pseudomonadaceae</taxon>
        <taxon>Pseudomonas</taxon>
    </lineage>
</organism>
<comment type="caution">
    <text evidence="3">The sequence shown here is derived from an EMBL/GenBank/DDBJ whole genome shotgun (WGS) entry which is preliminary data.</text>
</comment>
<accession>A0A2S9EXX3</accession>
<evidence type="ECO:0000313" key="3">
    <source>
        <dbReference type="EMBL" id="PRC21814.1"/>
    </source>
</evidence>
<sequence length="80" mass="9049">MVEQNKPQTSTDRMHAEVSRIFAEISRMQAEQDKLKAEQEKLRSESMKINCETFWYPMGVAMAVVATIASVTGMAIKLLL</sequence>
<reference evidence="3 4" key="1">
    <citation type="submission" date="2017-09" db="EMBL/GenBank/DDBJ databases">
        <title>Genomic, metabolic, and phenotypic characteristics of bacterial isolates from the natural microbiome of the model nematode Caenorhabditis elegans.</title>
        <authorList>
            <person name="Zimmermann J."/>
            <person name="Obeng N."/>
            <person name="Yang W."/>
            <person name="Obeng O."/>
            <person name="Kissoyan K."/>
            <person name="Pees B."/>
            <person name="Dirksen P."/>
            <person name="Hoppner M."/>
            <person name="Franke A."/>
            <person name="Rosenstiel P."/>
            <person name="Leippe M."/>
            <person name="Dierking K."/>
            <person name="Kaleta C."/>
            <person name="Schulenburg H."/>
        </authorList>
    </citation>
    <scope>NUCLEOTIDE SEQUENCE [LARGE SCALE GENOMIC DNA]</scope>
    <source>
        <strain evidence="3 4">MYb117</strain>
    </source>
</reference>
<evidence type="ECO:0000256" key="1">
    <source>
        <dbReference type="SAM" id="Coils"/>
    </source>
</evidence>
<protein>
    <submittedName>
        <fullName evidence="3">Uncharacterized protein</fullName>
    </submittedName>
</protein>
<keyword evidence="4" id="KW-1185">Reference proteome</keyword>
<evidence type="ECO:0000256" key="2">
    <source>
        <dbReference type="SAM" id="Phobius"/>
    </source>
</evidence>
<keyword evidence="2" id="KW-0472">Membrane</keyword>
<proteinExistence type="predicted"/>
<dbReference type="RefSeq" id="WP_105695544.1">
    <property type="nucleotide sequence ID" value="NZ_CP159260.1"/>
</dbReference>
<evidence type="ECO:0000313" key="4">
    <source>
        <dbReference type="Proteomes" id="UP000238045"/>
    </source>
</evidence>
<dbReference type="Proteomes" id="UP000238045">
    <property type="component" value="Unassembled WGS sequence"/>
</dbReference>
<gene>
    <name evidence="3" type="ORF">CQZ99_03180</name>
</gene>
<dbReference type="EMBL" id="PCQL01000003">
    <property type="protein sequence ID" value="PRC21814.1"/>
    <property type="molecule type" value="Genomic_DNA"/>
</dbReference>
<name>A0A2S9EXX3_9PSED</name>